<dbReference type="NCBIfam" id="TIGR00773">
    <property type="entry name" value="NhaA"/>
    <property type="match status" value="1"/>
</dbReference>
<evidence type="ECO:0000256" key="2">
    <source>
        <dbReference type="ARBA" id="ARBA00022475"/>
    </source>
</evidence>
<feature type="transmembrane region" description="Helical" evidence="6">
    <location>
        <begin position="215"/>
        <end position="232"/>
    </location>
</feature>
<feature type="transmembrane region" description="Helical" evidence="6">
    <location>
        <begin position="35"/>
        <end position="53"/>
    </location>
</feature>
<evidence type="ECO:0000256" key="6">
    <source>
        <dbReference type="HAMAP-Rule" id="MF_01844"/>
    </source>
</evidence>
<evidence type="ECO:0000256" key="4">
    <source>
        <dbReference type="ARBA" id="ARBA00022989"/>
    </source>
</evidence>
<comment type="catalytic activity">
    <reaction evidence="6">
        <text>Na(+)(in) + 2 H(+)(out) = Na(+)(out) + 2 H(+)(in)</text>
        <dbReference type="Rhea" id="RHEA:29251"/>
        <dbReference type="ChEBI" id="CHEBI:15378"/>
        <dbReference type="ChEBI" id="CHEBI:29101"/>
    </reaction>
</comment>
<feature type="transmembrane region" description="Helical" evidence="6">
    <location>
        <begin position="106"/>
        <end position="125"/>
    </location>
</feature>
<keyword evidence="5 6" id="KW-0472">Membrane</keyword>
<keyword evidence="6" id="KW-0739">Sodium transport</keyword>
<dbReference type="GO" id="GO:0015385">
    <property type="term" value="F:sodium:proton antiporter activity"/>
    <property type="evidence" value="ECO:0007669"/>
    <property type="project" value="UniProtKB-UniRule"/>
</dbReference>
<name>A0A4D7YSF4_AGRTU</name>
<feature type="transmembrane region" description="Helical" evidence="6">
    <location>
        <begin position="346"/>
        <end position="368"/>
    </location>
</feature>
<evidence type="ECO:0000313" key="7">
    <source>
        <dbReference type="EMBL" id="QCL98028.1"/>
    </source>
</evidence>
<accession>A0A4D7YSF4</accession>
<organism evidence="7 8">
    <name type="scientific">Agrobacterium tumefaciens</name>
    <dbReference type="NCBI Taxonomy" id="358"/>
    <lineage>
        <taxon>Bacteria</taxon>
        <taxon>Pseudomonadati</taxon>
        <taxon>Pseudomonadota</taxon>
        <taxon>Alphaproteobacteria</taxon>
        <taxon>Hyphomicrobiales</taxon>
        <taxon>Rhizobiaceae</taxon>
        <taxon>Rhizobium/Agrobacterium group</taxon>
        <taxon>Agrobacterium</taxon>
        <taxon>Agrobacterium tumefaciens complex</taxon>
    </lineage>
</organism>
<feature type="transmembrane region" description="Helical" evidence="6">
    <location>
        <begin position="165"/>
        <end position="186"/>
    </location>
</feature>
<protein>
    <recommendedName>
        <fullName evidence="6">Na(+)/H(+) antiporter NhaA</fullName>
    </recommendedName>
    <alternativeName>
        <fullName evidence="6">Sodium/proton antiporter NhaA</fullName>
    </alternativeName>
</protein>
<keyword evidence="6" id="KW-0997">Cell inner membrane</keyword>
<dbReference type="Pfam" id="PF06965">
    <property type="entry name" value="Na_H_antiport_1"/>
    <property type="match status" value="1"/>
</dbReference>
<keyword evidence="7" id="KW-0614">Plasmid</keyword>
<keyword evidence="2 6" id="KW-1003">Cell membrane</keyword>
<evidence type="ECO:0000256" key="5">
    <source>
        <dbReference type="ARBA" id="ARBA00023136"/>
    </source>
</evidence>
<feature type="transmembrane region" description="Helical" evidence="6">
    <location>
        <begin position="73"/>
        <end position="90"/>
    </location>
</feature>
<geneLocation type="plasmid" evidence="8">
    <name>patcfbp7129a</name>
</geneLocation>
<reference evidence="7 8" key="1">
    <citation type="submission" date="2019-04" db="EMBL/GenBank/DDBJ databases">
        <title>Complete genome sequence of Agrobacterium tumefaciens CFBP7129.</title>
        <authorList>
            <person name="Haryono M."/>
            <person name="Lin Y.-C."/>
            <person name="Lai E.-M."/>
            <person name="Kuo C.-H."/>
        </authorList>
    </citation>
    <scope>NUCLEOTIDE SEQUENCE [LARGE SCALE GENOMIC DNA]</scope>
    <source>
        <strain evidence="7 8">CFBP7129</strain>
        <plasmid evidence="8">patcfbp7129a</plasmid>
    </source>
</reference>
<feature type="transmembrane region" description="Helical" evidence="6">
    <location>
        <begin position="192"/>
        <end position="208"/>
    </location>
</feature>
<keyword evidence="6" id="KW-0813">Transport</keyword>
<dbReference type="InterPro" id="IPR004670">
    <property type="entry name" value="NhaA"/>
</dbReference>
<comment type="function">
    <text evidence="6">Na(+)/H(+) antiporter that extrudes sodium in exchange for external protons.</text>
</comment>
<dbReference type="PANTHER" id="PTHR30341">
    <property type="entry name" value="SODIUM ION/PROTON ANTIPORTER NHAA-RELATED"/>
    <property type="match status" value="1"/>
</dbReference>
<evidence type="ECO:0000313" key="8">
    <source>
        <dbReference type="Proteomes" id="UP000298649"/>
    </source>
</evidence>
<dbReference type="AlphaFoldDB" id="A0A4D7YSF4"/>
<dbReference type="InterPro" id="IPR023171">
    <property type="entry name" value="Na/H_antiporter_dom_sf"/>
</dbReference>
<dbReference type="EMBL" id="CP039924">
    <property type="protein sequence ID" value="QCL98028.1"/>
    <property type="molecule type" value="Genomic_DNA"/>
</dbReference>
<feature type="transmembrane region" description="Helical" evidence="6">
    <location>
        <begin position="137"/>
        <end position="156"/>
    </location>
</feature>
<dbReference type="GO" id="GO:0006885">
    <property type="term" value="P:regulation of pH"/>
    <property type="evidence" value="ECO:0007669"/>
    <property type="project" value="UniProtKB-UniRule"/>
</dbReference>
<comment type="subcellular location">
    <subcellularLocation>
        <location evidence="1 6">Cell inner membrane</location>
        <topology evidence="1 6">Multi-pass membrane protein</topology>
    </subcellularLocation>
</comment>
<keyword evidence="6" id="KW-0915">Sodium</keyword>
<dbReference type="Proteomes" id="UP000298649">
    <property type="component" value="Plasmid pAtCFBP7129a"/>
</dbReference>
<dbReference type="Gene3D" id="1.20.1530.10">
    <property type="entry name" value="Na+/H+ antiporter like domain"/>
    <property type="match status" value="1"/>
</dbReference>
<proteinExistence type="inferred from homology"/>
<feature type="transmembrane region" description="Helical" evidence="6">
    <location>
        <begin position="308"/>
        <end position="334"/>
    </location>
</feature>
<evidence type="ECO:0000256" key="1">
    <source>
        <dbReference type="ARBA" id="ARBA00004429"/>
    </source>
</evidence>
<keyword evidence="6" id="KW-0406">Ion transport</keyword>
<dbReference type="NCBIfam" id="NF007111">
    <property type="entry name" value="PRK09560.1"/>
    <property type="match status" value="1"/>
</dbReference>
<gene>
    <name evidence="6 7" type="primary">nhaA</name>
    <name evidence="7" type="ORF">CFBP7129_27485</name>
</gene>
<dbReference type="PANTHER" id="PTHR30341:SF0">
    <property type="entry name" value="NA(+)_H(+) ANTIPORTER NHAA"/>
    <property type="match status" value="1"/>
</dbReference>
<feature type="transmembrane region" description="Helical" evidence="6">
    <location>
        <begin position="380"/>
        <end position="398"/>
    </location>
</feature>
<keyword evidence="6" id="KW-0050">Antiport</keyword>
<dbReference type="HAMAP" id="MF_01844">
    <property type="entry name" value="NhaA"/>
    <property type="match status" value="1"/>
</dbReference>
<evidence type="ECO:0000256" key="3">
    <source>
        <dbReference type="ARBA" id="ARBA00022692"/>
    </source>
</evidence>
<keyword evidence="3 6" id="KW-0812">Transmembrane</keyword>
<sequence length="414" mass="43498">MNFQPREREPVSSTSNPGRINSTLRKFLDNEASGGLVLMAVALLAIITANSPLAESYFHILHVYLGPLSLQHWINDALMAVFFLMVGLEIKREMLDGQLSSWSRRVLPGVAAAGGMLFPAIFYVLLNRDNPAALQGWAIPTATDIAFALGVLSLFGSRVPTSLKIFLAALAIIDDLGAVVVIALFYTTDLNLIALLGAALVWGNLFIFNKMKVKVLWPYLALGAALWVLVFASGVHATLAGVMLALTIPLKLTPGTPEATPDESPLHRLEHALHKPVAFIIVPIFGFANAGVSLSGLSFSVFSEPLTMGVAGGLVAGKLVGVLGVVTLLVKLGLAQLPAQASWGQVTGTALLCGIGFTMSLFIGLLAFDDPAVQDHVKVGILMGSLVAGLLGAAVLGASSRRISKASEATDATS</sequence>
<dbReference type="NCBIfam" id="NF007112">
    <property type="entry name" value="PRK09561.1"/>
    <property type="match status" value="1"/>
</dbReference>
<feature type="transmembrane region" description="Helical" evidence="6">
    <location>
        <begin position="277"/>
        <end position="302"/>
    </location>
</feature>
<dbReference type="GO" id="GO:0005886">
    <property type="term" value="C:plasma membrane"/>
    <property type="evidence" value="ECO:0007669"/>
    <property type="project" value="UniProtKB-SubCell"/>
</dbReference>
<comment type="similarity">
    <text evidence="6">Belongs to the NhaA Na(+)/H(+) (TC 2.A.33) antiporter family.</text>
</comment>
<keyword evidence="4 6" id="KW-1133">Transmembrane helix</keyword>